<keyword evidence="2" id="KW-1185">Reference proteome</keyword>
<name>A0A087E5P4_9BIFI</name>
<gene>
    <name evidence="1" type="ORF">BISU_3006</name>
</gene>
<comment type="caution">
    <text evidence="1">The sequence shown here is derived from an EMBL/GenBank/DDBJ whole genome shotgun (WGS) entry which is preliminary data.</text>
</comment>
<sequence>MMAKNSLLLGGMALIYRVVYAPPLRWMVWPVICRASGPARKNARPATSSGVTARFVWVTAIRASRRSPNLSATSSWACSTTRPARRKSYAFREVTYYKPTKRHALIDVESLNKLFHPY</sequence>
<accession>A0A087E5P4</accession>
<dbReference type="EMBL" id="JGZR01000007">
    <property type="protein sequence ID" value="KFJ03095.1"/>
    <property type="molecule type" value="Genomic_DNA"/>
</dbReference>
<evidence type="ECO:0000313" key="2">
    <source>
        <dbReference type="Proteomes" id="UP000029055"/>
    </source>
</evidence>
<dbReference type="AlphaFoldDB" id="A0A087E5P4"/>
<evidence type="ECO:0000313" key="1">
    <source>
        <dbReference type="EMBL" id="KFJ03095.1"/>
    </source>
</evidence>
<protein>
    <submittedName>
        <fullName evidence="1">Uncharacterized protein</fullName>
    </submittedName>
</protein>
<reference evidence="1 2" key="1">
    <citation type="submission" date="2014-03" db="EMBL/GenBank/DDBJ databases">
        <title>Genomics of Bifidobacteria.</title>
        <authorList>
            <person name="Ventura M."/>
            <person name="Milani C."/>
            <person name="Lugli G.A."/>
        </authorList>
    </citation>
    <scope>NUCLEOTIDE SEQUENCE [LARGE SCALE GENOMIC DNA]</scope>
    <source>
        <strain evidence="1 2">LMG 11597</strain>
    </source>
</reference>
<proteinExistence type="predicted"/>
<dbReference type="Proteomes" id="UP000029055">
    <property type="component" value="Unassembled WGS sequence"/>
</dbReference>
<organism evidence="1 2">
    <name type="scientific">Bifidobacterium subtile</name>
    <dbReference type="NCBI Taxonomy" id="77635"/>
    <lineage>
        <taxon>Bacteria</taxon>
        <taxon>Bacillati</taxon>
        <taxon>Actinomycetota</taxon>
        <taxon>Actinomycetes</taxon>
        <taxon>Bifidobacteriales</taxon>
        <taxon>Bifidobacteriaceae</taxon>
        <taxon>Bifidobacterium</taxon>
    </lineage>
</organism>